<dbReference type="PROSITE" id="PS51257">
    <property type="entry name" value="PROKAR_LIPOPROTEIN"/>
    <property type="match status" value="1"/>
</dbReference>
<dbReference type="InterPro" id="IPR012944">
    <property type="entry name" value="SusD_RagB_dom"/>
</dbReference>
<keyword evidence="8" id="KW-1185">Reference proteome</keyword>
<evidence type="ECO:0000313" key="8">
    <source>
        <dbReference type="Proteomes" id="UP000289857"/>
    </source>
</evidence>
<comment type="caution">
    <text evidence="7">The sequence shown here is derived from an EMBL/GenBank/DDBJ whole genome shotgun (WGS) entry which is preliminary data.</text>
</comment>
<gene>
    <name evidence="7" type="ORF">EQG61_09865</name>
</gene>
<dbReference type="Gene3D" id="1.25.40.10">
    <property type="entry name" value="Tetratricopeptide repeat domain"/>
    <property type="match status" value="1"/>
</dbReference>
<dbReference type="Gene3D" id="1.10.3780.10">
    <property type="entry name" value="SusD-like"/>
    <property type="match status" value="1"/>
</dbReference>
<feature type="domain" description="RagB/SusD" evidence="6">
    <location>
        <begin position="376"/>
        <end position="529"/>
    </location>
</feature>
<dbReference type="InterPro" id="IPR011990">
    <property type="entry name" value="TPR-like_helical_dom_sf"/>
</dbReference>
<dbReference type="SUPFAM" id="SSF48452">
    <property type="entry name" value="TPR-like"/>
    <property type="match status" value="1"/>
</dbReference>
<evidence type="ECO:0000256" key="1">
    <source>
        <dbReference type="ARBA" id="ARBA00004442"/>
    </source>
</evidence>
<accession>A0A4Q1K8N3</accession>
<evidence type="ECO:0000313" key="7">
    <source>
        <dbReference type="EMBL" id="RXR22293.1"/>
    </source>
</evidence>
<evidence type="ECO:0000259" key="6">
    <source>
        <dbReference type="Pfam" id="PF07980"/>
    </source>
</evidence>
<comment type="subcellular location">
    <subcellularLocation>
        <location evidence="1">Cell outer membrane</location>
    </subcellularLocation>
</comment>
<keyword evidence="4" id="KW-0472">Membrane</keyword>
<dbReference type="Pfam" id="PF07980">
    <property type="entry name" value="SusD_RagB"/>
    <property type="match status" value="1"/>
</dbReference>
<dbReference type="Proteomes" id="UP000289857">
    <property type="component" value="Unassembled WGS sequence"/>
</dbReference>
<organism evidence="7 8">
    <name type="scientific">Flavobacterium stagni</name>
    <dbReference type="NCBI Taxonomy" id="2506421"/>
    <lineage>
        <taxon>Bacteria</taxon>
        <taxon>Pseudomonadati</taxon>
        <taxon>Bacteroidota</taxon>
        <taxon>Flavobacteriia</taxon>
        <taxon>Flavobacteriales</taxon>
        <taxon>Flavobacteriaceae</taxon>
        <taxon>Flavobacterium</taxon>
    </lineage>
</organism>
<evidence type="ECO:0000256" key="2">
    <source>
        <dbReference type="ARBA" id="ARBA00006275"/>
    </source>
</evidence>
<sequence>MVMKLKFINRFFLIAVVGLLSLSCTKELDEIKLDDDLFTSETFYQNESAYRQFLAKLYSGLAISGQYGPNGGADIAGIDGGFGQYLRAYWQLNEVTTDEAIIAWADGNLPSLNNHTWAANNEFIYAMFSRGMYQVSSCNEFLRQTTDDKLNSRNVSAATRADIVKYRAEARFLRALSYWHLMDMFGNIPFTTENDPVGYFLPAQKDRAFMFNFIESELNAIDADLAASGANEFGRVDKVAAKMLLAKLYLNAQVYINQNKFTEASNALASVLGSTYSINVTSNYSKLFMADNDINGSQSEFIFAIRYDGINTQTYGGTTFITHAAVGGSMNPSNFGINGGWWGLRTRPEFVAKFGTDPRGMFYTAGQALSIGNIGTFTDGYAVQKYKNIKSTGGQGSDPSGNFVDIDFPVFRLSDAYLMYAELAVRGYGSTAQAADYVNTLRLRAGADAITSSDLTLDFVLDERGRELYWEGHRRQDLIRFGKFSGSSYVWQWKGNAQAGASIDDKFKVFPIPSQAIGSNPTLQQNPGY</sequence>
<dbReference type="CDD" id="cd08977">
    <property type="entry name" value="SusD"/>
    <property type="match status" value="1"/>
</dbReference>
<dbReference type="AlphaFoldDB" id="A0A4Q1K8N3"/>
<dbReference type="Gene3D" id="1.25.40.390">
    <property type="match status" value="1"/>
</dbReference>
<dbReference type="EMBL" id="SBKN01000005">
    <property type="protein sequence ID" value="RXR22293.1"/>
    <property type="molecule type" value="Genomic_DNA"/>
</dbReference>
<evidence type="ECO:0000256" key="4">
    <source>
        <dbReference type="ARBA" id="ARBA00023136"/>
    </source>
</evidence>
<name>A0A4Q1K8N3_9FLAO</name>
<dbReference type="OrthoDB" id="5694214at2"/>
<reference evidence="8" key="1">
    <citation type="submission" date="2019-01" db="EMBL/GenBank/DDBJ databases">
        <title>Cytophagaceae bacterium strain CAR-16.</title>
        <authorList>
            <person name="Chen W.-M."/>
        </authorList>
    </citation>
    <scope>NUCLEOTIDE SEQUENCE [LARGE SCALE GENOMIC DNA]</scope>
    <source>
        <strain evidence="8">WWJ-16</strain>
    </source>
</reference>
<evidence type="ECO:0000256" key="3">
    <source>
        <dbReference type="ARBA" id="ARBA00022729"/>
    </source>
</evidence>
<keyword evidence="3" id="KW-0732">Signal</keyword>
<proteinExistence type="inferred from homology"/>
<protein>
    <submittedName>
        <fullName evidence="7">RagB/SusD family nutrient uptake outer membrane protein</fullName>
    </submittedName>
</protein>
<comment type="similarity">
    <text evidence="2">Belongs to the SusD family.</text>
</comment>
<evidence type="ECO:0000256" key="5">
    <source>
        <dbReference type="ARBA" id="ARBA00023237"/>
    </source>
</evidence>
<keyword evidence="5" id="KW-0998">Cell outer membrane</keyword>
<dbReference type="GO" id="GO:0009279">
    <property type="term" value="C:cell outer membrane"/>
    <property type="evidence" value="ECO:0007669"/>
    <property type="project" value="UniProtKB-SubCell"/>
</dbReference>